<name>A0ABV5U1J5_9PSEU</name>
<dbReference type="SUPFAM" id="SSF46955">
    <property type="entry name" value="Putative DNA-binding domain"/>
    <property type="match status" value="1"/>
</dbReference>
<dbReference type="Pfam" id="PF13411">
    <property type="entry name" value="MerR_1"/>
    <property type="match status" value="1"/>
</dbReference>
<evidence type="ECO:0000313" key="3">
    <source>
        <dbReference type="Proteomes" id="UP001589535"/>
    </source>
</evidence>
<dbReference type="RefSeq" id="WP_378190019.1">
    <property type="nucleotide sequence ID" value="NZ_JBHMBK010000003.1"/>
</dbReference>
<evidence type="ECO:0000313" key="2">
    <source>
        <dbReference type="EMBL" id="MFB9683748.1"/>
    </source>
</evidence>
<keyword evidence="3" id="KW-1185">Reference proteome</keyword>
<dbReference type="PROSITE" id="PS50937">
    <property type="entry name" value="HTH_MERR_2"/>
    <property type="match status" value="1"/>
</dbReference>
<gene>
    <name evidence="2" type="ORF">ACFFTO_06080</name>
</gene>
<evidence type="ECO:0000259" key="1">
    <source>
        <dbReference type="PROSITE" id="PS50937"/>
    </source>
</evidence>
<dbReference type="Gene3D" id="1.10.1660.10">
    <property type="match status" value="1"/>
</dbReference>
<dbReference type="EMBL" id="JBHMBK010000003">
    <property type="protein sequence ID" value="MFB9683748.1"/>
    <property type="molecule type" value="Genomic_DNA"/>
</dbReference>
<dbReference type="InterPro" id="IPR009061">
    <property type="entry name" value="DNA-bd_dom_put_sf"/>
</dbReference>
<dbReference type="InterPro" id="IPR036724">
    <property type="entry name" value="Cobalamin-bd_sf"/>
</dbReference>
<feature type="domain" description="HTH merR-type" evidence="1">
    <location>
        <begin position="11"/>
        <end position="81"/>
    </location>
</feature>
<dbReference type="SMART" id="SM00422">
    <property type="entry name" value="HTH_MERR"/>
    <property type="match status" value="1"/>
</dbReference>
<dbReference type="Gene3D" id="3.40.50.280">
    <property type="entry name" value="Cobalamin-binding domain"/>
    <property type="match status" value="1"/>
</dbReference>
<comment type="caution">
    <text evidence="2">The sequence shown here is derived from an EMBL/GenBank/DDBJ whole genome shotgun (WGS) entry which is preliminary data.</text>
</comment>
<dbReference type="SUPFAM" id="SSF52242">
    <property type="entry name" value="Cobalamin (vitamin B12)-binding domain"/>
    <property type="match status" value="1"/>
</dbReference>
<protein>
    <submittedName>
        <fullName evidence="2">MerR family transcriptional regulator</fullName>
    </submittedName>
</protein>
<proteinExistence type="predicted"/>
<dbReference type="InterPro" id="IPR000551">
    <property type="entry name" value="MerR-type_HTH_dom"/>
</dbReference>
<reference evidence="2 3" key="1">
    <citation type="submission" date="2024-09" db="EMBL/GenBank/DDBJ databases">
        <authorList>
            <person name="Sun Q."/>
            <person name="Mori K."/>
        </authorList>
    </citation>
    <scope>NUCLEOTIDE SEQUENCE [LARGE SCALE GENOMIC DNA]</scope>
    <source>
        <strain evidence="2 3">JCM 13852</strain>
    </source>
</reference>
<accession>A0ABV5U1J5</accession>
<dbReference type="Proteomes" id="UP001589535">
    <property type="component" value="Unassembled WGS sequence"/>
</dbReference>
<organism evidence="2 3">
    <name type="scientific">Amycolatopsis plumensis</name>
    <dbReference type="NCBI Taxonomy" id="236508"/>
    <lineage>
        <taxon>Bacteria</taxon>
        <taxon>Bacillati</taxon>
        <taxon>Actinomycetota</taxon>
        <taxon>Actinomycetes</taxon>
        <taxon>Pseudonocardiales</taxon>
        <taxon>Pseudonocardiaceae</taxon>
        <taxon>Amycolatopsis</taxon>
    </lineage>
</organism>
<sequence length="275" mass="28731">MDRRATAPAVTWTAGAVARMLGLPASTLRAWHRRYDLPLSAPQTGSHRRYGQADVEALLRMKHLIEQGLAAEAAAARAFRASATDVGTLLAAVRDLKLDTAAALLDAHLADRGVAGTWDELCRPALAALCGPDADHCVDLVHGLSWAVAAALHRIPAPAGAGPAVLLACVDGDRHTLPLEALRAALAEHGREALLLGASVPESALRHAIDRVRPAALVLWSSRPATPPAGLPVPRLVLAGPGWPPEITRPDSLRDAVSLLLTGSTGARFITLPPG</sequence>